<proteinExistence type="predicted"/>
<sequence length="304" mass="34202">MEKFYKRKNVNSELGPGQNSDRDEGTSRNGGQKKAKTVTSSKVSRQYSESYISYTSPTPLYLVCGEKLANSAMVPSKLKRHLQTKHPSLQNKNADYFVHLRENMEKQATFMRRTAKVNERALKASYHVAELVAKSKKSHTVAESLILPACKAIVNETVGEHLKTLEENMSFYFSSAFTECLDWVRDPYSSTSVVGKDMTLQEQEELTELRQNCGLKLRFADLPLDSFWLAAAKAFPILANKAILTLLPFSTTYLCELSFSTLTAIKTNNRERLRAVEEELRVCLSSIPARISALCSSKQAQVSH</sequence>
<comment type="caution">
    <text evidence="2">The sequence shown here is derived from an EMBL/GenBank/DDBJ whole genome shotgun (WGS) entry which is preliminary data.</text>
</comment>
<dbReference type="EMBL" id="JAMKFB020000697">
    <property type="protein sequence ID" value="KAL0148664.1"/>
    <property type="molecule type" value="Genomic_DNA"/>
</dbReference>
<name>A0ABD0MEI0_CIRMR</name>
<feature type="region of interest" description="Disordered" evidence="1">
    <location>
        <begin position="1"/>
        <end position="42"/>
    </location>
</feature>
<dbReference type="PANTHER" id="PTHR45913">
    <property type="entry name" value="EPM2A-INTERACTING PROTEIN 1"/>
    <property type="match status" value="1"/>
</dbReference>
<protein>
    <recommendedName>
        <fullName evidence="4">HAT C-terminal dimerisation domain-containing protein</fullName>
    </recommendedName>
</protein>
<dbReference type="Proteomes" id="UP001529510">
    <property type="component" value="Unassembled WGS sequence"/>
</dbReference>
<evidence type="ECO:0000313" key="2">
    <source>
        <dbReference type="EMBL" id="KAL0148664.1"/>
    </source>
</evidence>
<evidence type="ECO:0000313" key="3">
    <source>
        <dbReference type="Proteomes" id="UP001529510"/>
    </source>
</evidence>
<organism evidence="2 3">
    <name type="scientific">Cirrhinus mrigala</name>
    <name type="common">Mrigala</name>
    <dbReference type="NCBI Taxonomy" id="683832"/>
    <lineage>
        <taxon>Eukaryota</taxon>
        <taxon>Metazoa</taxon>
        <taxon>Chordata</taxon>
        <taxon>Craniata</taxon>
        <taxon>Vertebrata</taxon>
        <taxon>Euteleostomi</taxon>
        <taxon>Actinopterygii</taxon>
        <taxon>Neopterygii</taxon>
        <taxon>Teleostei</taxon>
        <taxon>Ostariophysi</taxon>
        <taxon>Cypriniformes</taxon>
        <taxon>Cyprinidae</taxon>
        <taxon>Labeoninae</taxon>
        <taxon>Labeonini</taxon>
        <taxon>Cirrhinus</taxon>
    </lineage>
</organism>
<evidence type="ECO:0000256" key="1">
    <source>
        <dbReference type="SAM" id="MobiDB-lite"/>
    </source>
</evidence>
<keyword evidence="3" id="KW-1185">Reference proteome</keyword>
<evidence type="ECO:0008006" key="4">
    <source>
        <dbReference type="Google" id="ProtNLM"/>
    </source>
</evidence>
<reference evidence="2 3" key="1">
    <citation type="submission" date="2024-05" db="EMBL/GenBank/DDBJ databases">
        <title>Genome sequencing and assembly of Indian major carp, Cirrhinus mrigala (Hamilton, 1822).</title>
        <authorList>
            <person name="Mohindra V."/>
            <person name="Chowdhury L.M."/>
            <person name="Lal K."/>
            <person name="Jena J.K."/>
        </authorList>
    </citation>
    <scope>NUCLEOTIDE SEQUENCE [LARGE SCALE GENOMIC DNA]</scope>
    <source>
        <strain evidence="2">CM1030</strain>
        <tissue evidence="2">Blood</tissue>
    </source>
</reference>
<dbReference type="PANTHER" id="PTHR45913:SF19">
    <property type="entry name" value="LOW QUALITY PROTEIN: ZINC FINGER BED DOMAIN-CONTAINING PROTEIN 5-LIKE"/>
    <property type="match status" value="1"/>
</dbReference>
<accession>A0ABD0MEI0</accession>
<dbReference type="AlphaFoldDB" id="A0ABD0MEI0"/>
<gene>
    <name evidence="2" type="ORF">M9458_055991</name>
</gene>